<accession>A0ABT5TYA5</accession>
<name>A0ABT5TYA5_9MICO</name>
<comment type="caution">
    <text evidence="2">The sequence shown here is derived from an EMBL/GenBank/DDBJ whole genome shotgun (WGS) entry which is preliminary data.</text>
</comment>
<evidence type="ECO:0000313" key="3">
    <source>
        <dbReference type="Proteomes" id="UP001165561"/>
    </source>
</evidence>
<gene>
    <name evidence="2" type="ORF">PU560_11285</name>
</gene>
<proteinExistence type="predicted"/>
<evidence type="ECO:0000313" key="2">
    <source>
        <dbReference type="EMBL" id="MDD9207045.1"/>
    </source>
</evidence>
<organism evidence="2 3">
    <name type="scientific">Georgenia halotolerans</name>
    <dbReference type="NCBI Taxonomy" id="3028317"/>
    <lineage>
        <taxon>Bacteria</taxon>
        <taxon>Bacillati</taxon>
        <taxon>Actinomycetota</taxon>
        <taxon>Actinomycetes</taxon>
        <taxon>Micrococcales</taxon>
        <taxon>Bogoriellaceae</taxon>
        <taxon>Georgenia</taxon>
    </lineage>
</organism>
<keyword evidence="3" id="KW-1185">Reference proteome</keyword>
<evidence type="ECO:0000256" key="1">
    <source>
        <dbReference type="SAM" id="MobiDB-lite"/>
    </source>
</evidence>
<reference evidence="2" key="1">
    <citation type="submission" date="2023-02" db="EMBL/GenBank/DDBJ databases">
        <title>Georgenia sp.10Sc9-8, isolated from a soil sample collected from the Taklamakan desert.</title>
        <authorList>
            <person name="Liu S."/>
        </authorList>
    </citation>
    <scope>NUCLEOTIDE SEQUENCE</scope>
    <source>
        <strain evidence="2">10Sc9-8</strain>
    </source>
</reference>
<dbReference type="Proteomes" id="UP001165561">
    <property type="component" value="Unassembled WGS sequence"/>
</dbReference>
<feature type="region of interest" description="Disordered" evidence="1">
    <location>
        <begin position="94"/>
        <end position="146"/>
    </location>
</feature>
<protein>
    <submittedName>
        <fullName evidence="2">Uncharacterized protein</fullName>
    </submittedName>
</protein>
<sequence>MRAWAQRHQELIEQRIDHLVDQVIEGGVDWLPEHLGRPASDEVAEQHWAAAVRTVAAYRDQYAITGPDPLGPAPELERLRAANSENSAAQRLRAYTAQNSSRQPETGGDSVQERLVQAREGLHQRRGGKWSQSSPGQQPPRGGPQI</sequence>
<feature type="compositionally biased region" description="Pro residues" evidence="1">
    <location>
        <begin position="137"/>
        <end position="146"/>
    </location>
</feature>
<dbReference type="EMBL" id="JARACI010001032">
    <property type="protein sequence ID" value="MDD9207045.1"/>
    <property type="molecule type" value="Genomic_DNA"/>
</dbReference>